<dbReference type="Proteomes" id="UP000054018">
    <property type="component" value="Unassembled WGS sequence"/>
</dbReference>
<evidence type="ECO:0000313" key="1">
    <source>
        <dbReference type="EMBL" id="KIK11398.1"/>
    </source>
</evidence>
<reference evidence="1 2" key="1">
    <citation type="submission" date="2014-04" db="EMBL/GenBank/DDBJ databases">
        <authorList>
            <consortium name="DOE Joint Genome Institute"/>
            <person name="Kuo A."/>
            <person name="Kohler A."/>
            <person name="Costa M.D."/>
            <person name="Nagy L.G."/>
            <person name="Floudas D."/>
            <person name="Copeland A."/>
            <person name="Barry K.W."/>
            <person name="Cichocki N."/>
            <person name="Veneault-Fourrey C."/>
            <person name="LaButti K."/>
            <person name="Lindquist E.A."/>
            <person name="Lipzen A."/>
            <person name="Lundell T."/>
            <person name="Morin E."/>
            <person name="Murat C."/>
            <person name="Sun H."/>
            <person name="Tunlid A."/>
            <person name="Henrissat B."/>
            <person name="Grigoriev I.V."/>
            <person name="Hibbett D.S."/>
            <person name="Martin F."/>
            <person name="Nordberg H.P."/>
            <person name="Cantor M.N."/>
            <person name="Hua S.X."/>
        </authorList>
    </citation>
    <scope>NUCLEOTIDE SEQUENCE [LARGE SCALE GENOMIC DNA]</scope>
    <source>
        <strain evidence="1 2">441</strain>
    </source>
</reference>
<accession>A0A0C9YU65</accession>
<dbReference type="HOGENOM" id="CLU_2622951_0_0_1"/>
<proteinExistence type="predicted"/>
<dbReference type="AlphaFoldDB" id="A0A0C9YU65"/>
<reference evidence="2" key="2">
    <citation type="submission" date="2015-01" db="EMBL/GenBank/DDBJ databases">
        <title>Evolutionary Origins and Diversification of the Mycorrhizal Mutualists.</title>
        <authorList>
            <consortium name="DOE Joint Genome Institute"/>
            <consortium name="Mycorrhizal Genomics Consortium"/>
            <person name="Kohler A."/>
            <person name="Kuo A."/>
            <person name="Nagy L.G."/>
            <person name="Floudas D."/>
            <person name="Copeland A."/>
            <person name="Barry K.W."/>
            <person name="Cichocki N."/>
            <person name="Veneault-Fourrey C."/>
            <person name="LaButti K."/>
            <person name="Lindquist E.A."/>
            <person name="Lipzen A."/>
            <person name="Lundell T."/>
            <person name="Morin E."/>
            <person name="Murat C."/>
            <person name="Riley R."/>
            <person name="Ohm R."/>
            <person name="Sun H."/>
            <person name="Tunlid A."/>
            <person name="Henrissat B."/>
            <person name="Grigoriev I.V."/>
            <person name="Hibbett D.S."/>
            <person name="Martin F."/>
        </authorList>
    </citation>
    <scope>NUCLEOTIDE SEQUENCE [LARGE SCALE GENOMIC DNA]</scope>
    <source>
        <strain evidence="2">441</strain>
    </source>
</reference>
<keyword evidence="2" id="KW-1185">Reference proteome</keyword>
<name>A0A0C9YU65_9AGAM</name>
<organism evidence="1 2">
    <name type="scientific">Pisolithus microcarpus 441</name>
    <dbReference type="NCBI Taxonomy" id="765257"/>
    <lineage>
        <taxon>Eukaryota</taxon>
        <taxon>Fungi</taxon>
        <taxon>Dikarya</taxon>
        <taxon>Basidiomycota</taxon>
        <taxon>Agaricomycotina</taxon>
        <taxon>Agaricomycetes</taxon>
        <taxon>Agaricomycetidae</taxon>
        <taxon>Boletales</taxon>
        <taxon>Sclerodermatineae</taxon>
        <taxon>Pisolithaceae</taxon>
        <taxon>Pisolithus</taxon>
    </lineage>
</organism>
<protein>
    <submittedName>
        <fullName evidence="1">Uncharacterized protein</fullName>
    </submittedName>
</protein>
<gene>
    <name evidence="1" type="ORF">PISMIDRAFT_500262</name>
</gene>
<evidence type="ECO:0000313" key="2">
    <source>
        <dbReference type="Proteomes" id="UP000054018"/>
    </source>
</evidence>
<dbReference type="EMBL" id="KN834227">
    <property type="protein sequence ID" value="KIK11398.1"/>
    <property type="molecule type" value="Genomic_DNA"/>
</dbReference>
<sequence>MTDLRGRRTPSSRIWSIPSRTLAHGGGNTVDKQYDRVSISPGQFFYPVHRQHHCERVVFVLNSSCSRPSPRRRCYLHL</sequence>